<gene>
    <name evidence="1" type="ORF">FEZ63_08085</name>
</gene>
<dbReference type="Proteomes" id="UP000325684">
    <property type="component" value="Unassembled WGS sequence"/>
</dbReference>
<protein>
    <submittedName>
        <fullName evidence="1">Uncharacterized protein</fullName>
    </submittedName>
</protein>
<dbReference type="RefSeq" id="WP_150943156.1">
    <property type="nucleotide sequence ID" value="NZ_VCMV01000013.1"/>
</dbReference>
<dbReference type="OrthoDB" id="3034494at2"/>
<reference evidence="1 2" key="1">
    <citation type="journal article" date="2019" name="Microorganisms">
        <title>Genome Insights into the Novel Species Microvirga brassicacearum, a Rapeseed Endophyte with Biotechnological Potential.</title>
        <authorList>
            <person name="Jimenez-Gomez A."/>
            <person name="Saati-Santamaria Z."/>
            <person name="Igual J.M."/>
            <person name="Rivas R."/>
            <person name="Mateos P.F."/>
            <person name="Garcia-Fraile P."/>
        </authorList>
    </citation>
    <scope>NUCLEOTIDE SEQUENCE [LARGE SCALE GENOMIC DNA]</scope>
    <source>
        <strain evidence="1 2">CDVBN77</strain>
    </source>
</reference>
<name>A0A5N3PC40_9HYPH</name>
<evidence type="ECO:0000313" key="2">
    <source>
        <dbReference type="Proteomes" id="UP000325684"/>
    </source>
</evidence>
<keyword evidence="2" id="KW-1185">Reference proteome</keyword>
<dbReference type="EMBL" id="VCMV01000013">
    <property type="protein sequence ID" value="KAB0267273.1"/>
    <property type="molecule type" value="Genomic_DNA"/>
</dbReference>
<evidence type="ECO:0000313" key="1">
    <source>
        <dbReference type="EMBL" id="KAB0267273.1"/>
    </source>
</evidence>
<accession>A0A5N3PC40</accession>
<comment type="caution">
    <text evidence="1">The sequence shown here is derived from an EMBL/GenBank/DDBJ whole genome shotgun (WGS) entry which is preliminary data.</text>
</comment>
<dbReference type="AlphaFoldDB" id="A0A5N3PC40"/>
<sequence length="270" mass="30942">MTITAFLRSQHILIPLPLEYETIEAKLRARSITGHEASQAIFVARRRLGSPWHWKSWKAARKQVLRSACETCGAGEEAILYVQHTVRLPSISTHKELAKRNLAGREIEPIDYSSIRQQMYAIRDAAEPEERDCCPKCASLSIQYRKQAATWICNSKSTGRYCAHVFTVPAKKAALTADQKKSINREKHRTWRNTILNREDDWMRDAMLAWIGEMRVYLSLQHTKTLCKRCAFLEDMTDQKPCRSCGFAYPRTEQVCPDCEQPDGAQPIIG</sequence>
<proteinExistence type="predicted"/>
<organism evidence="1 2">
    <name type="scientific">Microvirga brassicacearum</name>
    <dbReference type="NCBI Taxonomy" id="2580413"/>
    <lineage>
        <taxon>Bacteria</taxon>
        <taxon>Pseudomonadati</taxon>
        <taxon>Pseudomonadota</taxon>
        <taxon>Alphaproteobacteria</taxon>
        <taxon>Hyphomicrobiales</taxon>
        <taxon>Methylobacteriaceae</taxon>
        <taxon>Microvirga</taxon>
    </lineage>
</organism>